<name>A0ABY7ZF36_9PSED</name>
<reference evidence="1 2" key="1">
    <citation type="submission" date="2022-07" db="EMBL/GenBank/DDBJ databases">
        <authorList>
            <person name="Abrouk D."/>
            <person name="Moenne-Loccoz Y."/>
            <person name="Todorovic I."/>
            <person name="Raicevic V."/>
            <person name="Jovicic-Petrovic J."/>
        </authorList>
    </citation>
    <scope>NUCLEOTIDE SEQUENCE [LARGE SCALE GENOMIC DNA]</scope>
    <source>
        <strain evidence="2">IT-P374</strain>
    </source>
</reference>
<accession>A0ABY7ZF36</accession>
<gene>
    <name evidence="1" type="ORF">NN484_08335</name>
</gene>
<evidence type="ECO:0000313" key="2">
    <source>
        <dbReference type="Proteomes" id="UP001222282"/>
    </source>
</evidence>
<protein>
    <recommendedName>
        <fullName evidence="3">GIY-YIG domain-containing protein</fullName>
    </recommendedName>
</protein>
<dbReference type="Proteomes" id="UP001222282">
    <property type="component" value="Chromosome"/>
</dbReference>
<evidence type="ECO:0000313" key="1">
    <source>
        <dbReference type="EMBL" id="WDR37731.1"/>
    </source>
</evidence>
<proteinExistence type="predicted"/>
<keyword evidence="2" id="KW-1185">Reference proteome</keyword>
<sequence length="396" mass="45142">MATLLDHDSLLRFAPKEIFHHLDAFDQELAAHQSDFHAFLANPFASFRGGKIFPIIHLAGMCWDQKWTFMRLPAPLIREGHRMVNSEGPTEEMAFQPMLRLEIITDRKLAFVCNPSLRRELASINHLQGSTAALEAMEAHRRSAEERIGSERTSPTMILTMPLGLALRSTAKHNLRRRYILYQHIFGHGGAYPDDGYFYIGITSRDWQRRWAEHSAAIKRGSRLKFHRVFREEESKNRLTFVHHKVMGVTESLEQVQQLEEAFVAGHWSDERLLNMIPGGRAGLAYLHKHRMLSRNVDIQPDDIETAQENWLRSSPRNGMPAPWIAELWKDPKYALAVICGASNRLSVDQVLAIRAMGQAGATAEVIGPRVGVTNLDKIKRVLDGRTYSRVPRNNC</sequence>
<evidence type="ECO:0008006" key="3">
    <source>
        <dbReference type="Google" id="ProtNLM"/>
    </source>
</evidence>
<organism evidence="1 2">
    <name type="scientific">Pseudomonas serboccidentalis</name>
    <dbReference type="NCBI Taxonomy" id="2964670"/>
    <lineage>
        <taxon>Bacteria</taxon>
        <taxon>Pseudomonadati</taxon>
        <taxon>Pseudomonadota</taxon>
        <taxon>Gammaproteobacteria</taxon>
        <taxon>Pseudomonadales</taxon>
        <taxon>Pseudomonadaceae</taxon>
        <taxon>Pseudomonas</taxon>
    </lineage>
</organism>
<dbReference type="EMBL" id="CP101655">
    <property type="protein sequence ID" value="WDR37731.1"/>
    <property type="molecule type" value="Genomic_DNA"/>
</dbReference>
<dbReference type="RefSeq" id="WP_274658864.1">
    <property type="nucleotide sequence ID" value="NZ_CP101655.1"/>
</dbReference>